<dbReference type="Gene3D" id="3.40.50.1110">
    <property type="entry name" value="SGNH hydrolase"/>
    <property type="match status" value="1"/>
</dbReference>
<evidence type="ECO:0000313" key="3">
    <source>
        <dbReference type="EMBL" id="OCF46210.1"/>
    </source>
</evidence>
<dbReference type="KEGG" id="kpin:30176250"/>
<evidence type="ECO:0000313" key="5">
    <source>
        <dbReference type="Proteomes" id="UP000094020"/>
    </source>
</evidence>
<feature type="signal peptide" evidence="1">
    <location>
        <begin position="1"/>
        <end position="19"/>
    </location>
</feature>
<sequence>MLFLQQILTSLSFLSVTLALSPRWLLSSQQHWTDIWTATPFSAPVANLPSGYNDTGAAFFNTTVRQTVHVTLGAPQIRITLSNNFGNEALNVTHMTVAYPDIINGDGNATGINSGTGSPSIITSSIQTVTFSGNETISIPNGALAKTDPVNMPVKSQSQITISLYTSTGQGGTNITGHLSSFTTTWFANGDQTENSDISTLDNNNVKSGQQWYFISAIEGWVQPQQSSFAIIGDSITDGVGSTPNGNNRWTDQLFARMQSNGDDVAKNVAIANQAWNGNKVLFDGSGASAISRVERDILAQSGIAYAMVFDGVNDIGHTNDTVEAQQAKYDSLIQGYEQIITRIHTFGIPVFGATITPSNGPDYNVTLGKYSGRVREQYRQKINTWIRTSGKYDYVVDFDAAVRNTTAPYQINSTLGIGDYLHFNPSGYKLFAEAFDLSVFSRFQGGVSEYQ</sequence>
<dbReference type="Pfam" id="PF13472">
    <property type="entry name" value="Lipase_GDSL_2"/>
    <property type="match status" value="1"/>
</dbReference>
<dbReference type="GeneID" id="30176250"/>
<dbReference type="OrthoDB" id="10071171at2759"/>
<evidence type="ECO:0000313" key="4">
    <source>
        <dbReference type="EMBL" id="WWC66165.1"/>
    </source>
</evidence>
<dbReference type="EMBL" id="KV700119">
    <property type="protein sequence ID" value="OCF46210.1"/>
    <property type="molecule type" value="Genomic_DNA"/>
</dbReference>
<dbReference type="PANTHER" id="PTHR43784">
    <property type="entry name" value="GDSL-LIKE LIPASE/ACYLHYDROLASE, PUTATIVE (AFU_ORTHOLOGUE AFUA_2G00820)-RELATED"/>
    <property type="match status" value="1"/>
</dbReference>
<reference evidence="4" key="2">
    <citation type="submission" date="2013-07" db="EMBL/GenBank/DDBJ databases">
        <authorList>
            <consortium name="The Broad Institute Genome Sequencing Platform"/>
            <person name="Cuomo C."/>
            <person name="Litvintseva A."/>
            <person name="Chen Y."/>
            <person name="Heitman J."/>
            <person name="Sun S."/>
            <person name="Springer D."/>
            <person name="Dromer F."/>
            <person name="Young S.K."/>
            <person name="Zeng Q."/>
            <person name="Gargeya S."/>
            <person name="Fitzgerald M."/>
            <person name="Abouelleil A."/>
            <person name="Alvarado L."/>
            <person name="Berlin A.M."/>
            <person name="Chapman S.B."/>
            <person name="Dewar J."/>
            <person name="Goldberg J."/>
            <person name="Griggs A."/>
            <person name="Gujja S."/>
            <person name="Hansen M."/>
            <person name="Howarth C."/>
            <person name="Imamovic A."/>
            <person name="Larimer J."/>
            <person name="McCowan C."/>
            <person name="Murphy C."/>
            <person name="Pearson M."/>
            <person name="Priest M."/>
            <person name="Roberts A."/>
            <person name="Saif S."/>
            <person name="Shea T."/>
            <person name="Sykes S."/>
            <person name="Wortman J."/>
            <person name="Nusbaum C."/>
            <person name="Birren B."/>
        </authorList>
    </citation>
    <scope>NUCLEOTIDE SEQUENCE</scope>
    <source>
        <strain evidence="4">CBS 10737</strain>
    </source>
</reference>
<dbReference type="PANTHER" id="PTHR43784:SF2">
    <property type="entry name" value="GDSL-LIKE LIPASE_ACYLHYDROLASE, PUTATIVE (AFU_ORTHOLOGUE AFUA_2G00820)-RELATED"/>
    <property type="match status" value="1"/>
</dbReference>
<dbReference type="RefSeq" id="XP_019007429.1">
    <property type="nucleotide sequence ID" value="XM_019159565.1"/>
</dbReference>
<organism evidence="3">
    <name type="scientific">Kwoniella pini CBS 10737</name>
    <dbReference type="NCBI Taxonomy" id="1296096"/>
    <lineage>
        <taxon>Eukaryota</taxon>
        <taxon>Fungi</taxon>
        <taxon>Dikarya</taxon>
        <taxon>Basidiomycota</taxon>
        <taxon>Agaricomycotina</taxon>
        <taxon>Tremellomycetes</taxon>
        <taxon>Tremellales</taxon>
        <taxon>Cryptococcaceae</taxon>
        <taxon>Kwoniella</taxon>
    </lineage>
</organism>
<dbReference type="SUPFAM" id="SSF52266">
    <property type="entry name" value="SGNH hydrolase"/>
    <property type="match status" value="1"/>
</dbReference>
<gene>
    <name evidence="3" type="ORF">I206_07881</name>
    <name evidence="4" type="ORF">I206_100066</name>
</gene>
<reference evidence="3" key="1">
    <citation type="submission" date="2013-07" db="EMBL/GenBank/DDBJ databases">
        <title>The Genome Sequence of Cryptococcus pinus CBS10737.</title>
        <authorList>
            <consortium name="The Broad Institute Genome Sequencing Platform"/>
            <person name="Cuomo C."/>
            <person name="Litvintseva A."/>
            <person name="Chen Y."/>
            <person name="Heitman J."/>
            <person name="Sun S."/>
            <person name="Springer D."/>
            <person name="Dromer F."/>
            <person name="Young S.K."/>
            <person name="Zeng Q."/>
            <person name="Gargeya S."/>
            <person name="Fitzgerald M."/>
            <person name="Abouelleil A."/>
            <person name="Alvarado L."/>
            <person name="Berlin A.M."/>
            <person name="Chapman S.B."/>
            <person name="Dewar J."/>
            <person name="Goldberg J."/>
            <person name="Griggs A."/>
            <person name="Gujja S."/>
            <person name="Hansen M."/>
            <person name="Howarth C."/>
            <person name="Imamovic A."/>
            <person name="Larimer J."/>
            <person name="McCowan C."/>
            <person name="Murphy C."/>
            <person name="Pearson M."/>
            <person name="Priest M."/>
            <person name="Roberts A."/>
            <person name="Saif S."/>
            <person name="Shea T."/>
            <person name="Sykes S."/>
            <person name="Wortman J."/>
            <person name="Nusbaum C."/>
            <person name="Birren B."/>
        </authorList>
    </citation>
    <scope>NUCLEOTIDE SEQUENCE [LARGE SCALE GENOMIC DNA]</scope>
    <source>
        <strain evidence="3">CBS 10737</strain>
    </source>
</reference>
<evidence type="ECO:0000256" key="1">
    <source>
        <dbReference type="SAM" id="SignalP"/>
    </source>
</evidence>
<dbReference type="AlphaFoldDB" id="A0A1B9HSF5"/>
<dbReference type="InterPro" id="IPR036514">
    <property type="entry name" value="SGNH_hydro_sf"/>
</dbReference>
<dbReference type="CDD" id="cd01830">
    <property type="entry name" value="XynE_like"/>
    <property type="match status" value="1"/>
</dbReference>
<evidence type="ECO:0000259" key="2">
    <source>
        <dbReference type="Pfam" id="PF13472"/>
    </source>
</evidence>
<feature type="chain" id="PRO_5008628110" description="SGNH hydrolase-type esterase domain-containing protein" evidence="1">
    <location>
        <begin position="20"/>
        <end position="452"/>
    </location>
</feature>
<dbReference type="InterPro" id="IPR013830">
    <property type="entry name" value="SGNH_hydro"/>
</dbReference>
<reference evidence="3" key="3">
    <citation type="submission" date="2016-07" db="EMBL/GenBank/DDBJ databases">
        <title>Evolution of pathogenesis and genome organization in the Tremellales.</title>
        <authorList>
            <person name="Cuomo C."/>
            <person name="Litvintseva A."/>
            <person name="Heitman J."/>
            <person name="Chen Y."/>
            <person name="Sun S."/>
            <person name="Springer D."/>
            <person name="Dromer F."/>
            <person name="Young S."/>
            <person name="Zeng Q."/>
            <person name="Chapman S."/>
            <person name="Gujja S."/>
            <person name="Saif S."/>
            <person name="Birren B."/>
        </authorList>
    </citation>
    <scope>NUCLEOTIDE SEQUENCE</scope>
    <source>
        <strain evidence="3">CBS 10737</strain>
    </source>
</reference>
<dbReference type="Proteomes" id="UP000094020">
    <property type="component" value="Chromosome 1"/>
</dbReference>
<feature type="domain" description="SGNH hydrolase-type esterase" evidence="2">
    <location>
        <begin position="232"/>
        <end position="431"/>
    </location>
</feature>
<accession>A0A1B9HSF5</accession>
<dbReference type="InterPro" id="IPR053140">
    <property type="entry name" value="GDSL_Rv0518-like"/>
</dbReference>
<proteinExistence type="predicted"/>
<dbReference type="EMBL" id="CP144519">
    <property type="protein sequence ID" value="WWC66165.1"/>
    <property type="molecule type" value="Genomic_DNA"/>
</dbReference>
<name>A0A1B9HSF5_9TREE</name>
<keyword evidence="1" id="KW-0732">Signal</keyword>
<keyword evidence="5" id="KW-1185">Reference proteome</keyword>
<reference evidence="4" key="4">
    <citation type="submission" date="2024-02" db="EMBL/GenBank/DDBJ databases">
        <title>Comparative genomics of Cryptococcus and Kwoniella reveals pathogenesis evolution and contrasting modes of karyotype evolution via chromosome fusion or intercentromeric recombination.</title>
        <authorList>
            <person name="Coelho M.A."/>
            <person name="David-Palma M."/>
            <person name="Shea T."/>
            <person name="Bowers K."/>
            <person name="McGinley-Smith S."/>
            <person name="Mohammad A.W."/>
            <person name="Gnirke A."/>
            <person name="Yurkov A.M."/>
            <person name="Nowrousian M."/>
            <person name="Sun S."/>
            <person name="Cuomo C.A."/>
            <person name="Heitman J."/>
        </authorList>
    </citation>
    <scope>NUCLEOTIDE SEQUENCE</scope>
    <source>
        <strain evidence="4">CBS 10737</strain>
    </source>
</reference>
<protein>
    <recommendedName>
        <fullName evidence="2">SGNH hydrolase-type esterase domain-containing protein</fullName>
    </recommendedName>
</protein>
<dbReference type="STRING" id="1296096.A0A1B9HSF5"/>